<dbReference type="InterPro" id="IPR018076">
    <property type="entry name" value="T2SS_GspF_dom"/>
</dbReference>
<gene>
    <name evidence="8" type="ORF">LMG26841_03481</name>
</gene>
<evidence type="ECO:0000256" key="2">
    <source>
        <dbReference type="ARBA" id="ARBA00022475"/>
    </source>
</evidence>
<feature type="transmembrane region" description="Helical" evidence="6">
    <location>
        <begin position="124"/>
        <end position="144"/>
    </location>
</feature>
<evidence type="ECO:0000256" key="4">
    <source>
        <dbReference type="ARBA" id="ARBA00022989"/>
    </source>
</evidence>
<dbReference type="GO" id="GO:0005886">
    <property type="term" value="C:plasma membrane"/>
    <property type="evidence" value="ECO:0007669"/>
    <property type="project" value="UniProtKB-SubCell"/>
</dbReference>
<evidence type="ECO:0000313" key="9">
    <source>
        <dbReference type="Proteomes" id="UP000494272"/>
    </source>
</evidence>
<organism evidence="8 9">
    <name type="scientific">Achromobacter dolens</name>
    <dbReference type="NCBI Taxonomy" id="1287738"/>
    <lineage>
        <taxon>Bacteria</taxon>
        <taxon>Pseudomonadati</taxon>
        <taxon>Pseudomonadota</taxon>
        <taxon>Betaproteobacteria</taxon>
        <taxon>Burkholderiales</taxon>
        <taxon>Alcaligenaceae</taxon>
        <taxon>Achromobacter</taxon>
    </lineage>
</organism>
<feature type="domain" description="Type II secretion system protein GspF" evidence="7">
    <location>
        <begin position="163"/>
        <end position="288"/>
    </location>
</feature>
<evidence type="ECO:0000256" key="1">
    <source>
        <dbReference type="ARBA" id="ARBA00004651"/>
    </source>
</evidence>
<dbReference type="EMBL" id="CADIKW010000007">
    <property type="protein sequence ID" value="CAB3881502.1"/>
    <property type="molecule type" value="Genomic_DNA"/>
</dbReference>
<keyword evidence="3 6" id="KW-0812">Transmembrane</keyword>
<evidence type="ECO:0000259" key="7">
    <source>
        <dbReference type="Pfam" id="PF00482"/>
    </source>
</evidence>
<dbReference type="Pfam" id="PF00482">
    <property type="entry name" value="T2SSF"/>
    <property type="match status" value="1"/>
</dbReference>
<dbReference type="GeneID" id="94357030"/>
<protein>
    <recommendedName>
        <fullName evidence="7">Type II secretion system protein GspF domain-containing protein</fullName>
    </recommendedName>
</protein>
<keyword evidence="9" id="KW-1185">Reference proteome</keyword>
<sequence length="301" mass="32144">MWRYLDMVALALGGALCAWRVLRSSGRGMPAVANLPEWWRLAWPGLAWTAPAVGRFCPRTWRTRLAAMAARAGLPATVHGEHIMALSLAAAMAGTAFAGLAMLALRGSGMLAGAPPRDALAIGYYIAGAVAGALMAGVQPAIWLRGRIRERQRRIEQGLPFVLELMVLCVEAGLSMHGALQMAATNGPRGPLRDVLGEALADMRAGVSRAAALQAMADRCGIPLVRQWTAALAQADALGISLGPVLRAQSRQCRSERQWRAEQLALQAPVKMLLPLIGCIFPCTFIVLAFPIAARLLQGTW</sequence>
<dbReference type="AlphaFoldDB" id="A0A6S7DFJ5"/>
<evidence type="ECO:0000313" key="8">
    <source>
        <dbReference type="EMBL" id="CAB3881502.1"/>
    </source>
</evidence>
<dbReference type="Proteomes" id="UP000494272">
    <property type="component" value="Unassembled WGS sequence"/>
</dbReference>
<name>A0A6S7DFJ5_9BURK</name>
<evidence type="ECO:0000256" key="6">
    <source>
        <dbReference type="SAM" id="Phobius"/>
    </source>
</evidence>
<evidence type="ECO:0000256" key="5">
    <source>
        <dbReference type="ARBA" id="ARBA00023136"/>
    </source>
</evidence>
<evidence type="ECO:0000256" key="3">
    <source>
        <dbReference type="ARBA" id="ARBA00022692"/>
    </source>
</evidence>
<proteinExistence type="predicted"/>
<dbReference type="PANTHER" id="PTHR35007:SF2">
    <property type="entry name" value="PILUS ASSEMBLE PROTEIN"/>
    <property type="match status" value="1"/>
</dbReference>
<feature type="transmembrane region" description="Helical" evidence="6">
    <location>
        <begin position="273"/>
        <end position="294"/>
    </location>
</feature>
<comment type="subcellular location">
    <subcellularLocation>
        <location evidence="1">Cell membrane</location>
        <topology evidence="1">Multi-pass membrane protein</topology>
    </subcellularLocation>
</comment>
<reference evidence="8 9" key="1">
    <citation type="submission" date="2020-04" db="EMBL/GenBank/DDBJ databases">
        <authorList>
            <person name="De Canck E."/>
        </authorList>
    </citation>
    <scope>NUCLEOTIDE SEQUENCE [LARGE SCALE GENOMIC DNA]</scope>
    <source>
        <strain evidence="8 9">LMG 26841</strain>
    </source>
</reference>
<keyword evidence="2" id="KW-1003">Cell membrane</keyword>
<keyword evidence="5 6" id="KW-0472">Membrane</keyword>
<accession>A0A6S7DFJ5</accession>
<keyword evidence="4 6" id="KW-1133">Transmembrane helix</keyword>
<dbReference type="PANTHER" id="PTHR35007">
    <property type="entry name" value="INTEGRAL MEMBRANE PROTEIN-RELATED"/>
    <property type="match status" value="1"/>
</dbReference>
<feature type="transmembrane region" description="Helical" evidence="6">
    <location>
        <begin position="83"/>
        <end position="104"/>
    </location>
</feature>
<dbReference type="RefSeq" id="WP_175167658.1">
    <property type="nucleotide sequence ID" value="NZ_CADIKW010000007.1"/>
</dbReference>